<name>A0ACB7TQM6_HYAAI</name>
<accession>A0ACB7TQM6</accession>
<sequence>METAVSMEPGEPAGGDVSPCPEQVPESNEGPVSAQLVDAPASTKPADVVDGPALSHAEAVDAPVLPPAVQIPTAATPIEAVEDYIRPSPAPMSKGPIEEIECRVWPRPAWAPAPVSSNGLPEGDGLPGPGRRGQAELVMDEQEYWQRQQAAGAAQEVPKLDGAFPAYRGNAINVSRACLIFVILVVIVITCYIIATRLIFLSKWSPAALFDSFYGPTRKTASYGTPQPEVW</sequence>
<evidence type="ECO:0000313" key="1">
    <source>
        <dbReference type="EMBL" id="KAH6948551.1"/>
    </source>
</evidence>
<gene>
    <name evidence="1" type="ORF">HPB50_025073</name>
</gene>
<reference evidence="1" key="1">
    <citation type="submission" date="2020-05" db="EMBL/GenBank/DDBJ databases">
        <title>Large-scale comparative analyses of tick genomes elucidate their genetic diversity and vector capacities.</title>
        <authorList>
            <person name="Jia N."/>
            <person name="Wang J."/>
            <person name="Shi W."/>
            <person name="Du L."/>
            <person name="Sun Y."/>
            <person name="Zhan W."/>
            <person name="Jiang J."/>
            <person name="Wang Q."/>
            <person name="Zhang B."/>
            <person name="Ji P."/>
            <person name="Sakyi L.B."/>
            <person name="Cui X."/>
            <person name="Yuan T."/>
            <person name="Jiang B."/>
            <person name="Yang W."/>
            <person name="Lam T.T.-Y."/>
            <person name="Chang Q."/>
            <person name="Ding S."/>
            <person name="Wang X."/>
            <person name="Zhu J."/>
            <person name="Ruan X."/>
            <person name="Zhao L."/>
            <person name="Wei J."/>
            <person name="Que T."/>
            <person name="Du C."/>
            <person name="Cheng J."/>
            <person name="Dai P."/>
            <person name="Han X."/>
            <person name="Huang E."/>
            <person name="Gao Y."/>
            <person name="Liu J."/>
            <person name="Shao H."/>
            <person name="Ye R."/>
            <person name="Li L."/>
            <person name="Wei W."/>
            <person name="Wang X."/>
            <person name="Wang C."/>
            <person name="Yang T."/>
            <person name="Huo Q."/>
            <person name="Li W."/>
            <person name="Guo W."/>
            <person name="Chen H."/>
            <person name="Zhou L."/>
            <person name="Ni X."/>
            <person name="Tian J."/>
            <person name="Zhou Y."/>
            <person name="Sheng Y."/>
            <person name="Liu T."/>
            <person name="Pan Y."/>
            <person name="Xia L."/>
            <person name="Li J."/>
            <person name="Zhao F."/>
            <person name="Cao W."/>
        </authorList>
    </citation>
    <scope>NUCLEOTIDE SEQUENCE</scope>
    <source>
        <strain evidence="1">Hyas-2018</strain>
    </source>
</reference>
<organism evidence="1 2">
    <name type="scientific">Hyalomma asiaticum</name>
    <name type="common">Tick</name>
    <dbReference type="NCBI Taxonomy" id="266040"/>
    <lineage>
        <taxon>Eukaryota</taxon>
        <taxon>Metazoa</taxon>
        <taxon>Ecdysozoa</taxon>
        <taxon>Arthropoda</taxon>
        <taxon>Chelicerata</taxon>
        <taxon>Arachnida</taxon>
        <taxon>Acari</taxon>
        <taxon>Parasitiformes</taxon>
        <taxon>Ixodida</taxon>
        <taxon>Ixodoidea</taxon>
        <taxon>Ixodidae</taxon>
        <taxon>Hyalomminae</taxon>
        <taxon>Hyalomma</taxon>
    </lineage>
</organism>
<proteinExistence type="predicted"/>
<dbReference type="EMBL" id="CM023481">
    <property type="protein sequence ID" value="KAH6948551.1"/>
    <property type="molecule type" value="Genomic_DNA"/>
</dbReference>
<dbReference type="Proteomes" id="UP000821845">
    <property type="component" value="Chromosome 1"/>
</dbReference>
<comment type="caution">
    <text evidence="1">The sequence shown here is derived from an EMBL/GenBank/DDBJ whole genome shotgun (WGS) entry which is preliminary data.</text>
</comment>
<protein>
    <submittedName>
        <fullName evidence="1">Uncharacterized protein</fullName>
    </submittedName>
</protein>
<evidence type="ECO:0000313" key="2">
    <source>
        <dbReference type="Proteomes" id="UP000821845"/>
    </source>
</evidence>
<keyword evidence="2" id="KW-1185">Reference proteome</keyword>